<evidence type="ECO:0000256" key="1">
    <source>
        <dbReference type="SAM" id="MobiDB-lite"/>
    </source>
</evidence>
<organism evidence="3 4">
    <name type="scientific">Parasponia andersonii</name>
    <name type="common">Sponia andersonii</name>
    <dbReference type="NCBI Taxonomy" id="3476"/>
    <lineage>
        <taxon>Eukaryota</taxon>
        <taxon>Viridiplantae</taxon>
        <taxon>Streptophyta</taxon>
        <taxon>Embryophyta</taxon>
        <taxon>Tracheophyta</taxon>
        <taxon>Spermatophyta</taxon>
        <taxon>Magnoliopsida</taxon>
        <taxon>eudicotyledons</taxon>
        <taxon>Gunneridae</taxon>
        <taxon>Pentapetalae</taxon>
        <taxon>rosids</taxon>
        <taxon>fabids</taxon>
        <taxon>Rosales</taxon>
        <taxon>Cannabaceae</taxon>
        <taxon>Parasponia</taxon>
    </lineage>
</organism>
<evidence type="ECO:0008006" key="5">
    <source>
        <dbReference type="Google" id="ProtNLM"/>
    </source>
</evidence>
<keyword evidence="4" id="KW-1185">Reference proteome</keyword>
<keyword evidence="2" id="KW-0732">Signal</keyword>
<evidence type="ECO:0000256" key="2">
    <source>
        <dbReference type="SAM" id="SignalP"/>
    </source>
</evidence>
<dbReference type="Proteomes" id="UP000237105">
    <property type="component" value="Unassembled WGS sequence"/>
</dbReference>
<gene>
    <name evidence="3" type="ORF">PanWU01x14_152680</name>
</gene>
<feature type="region of interest" description="Disordered" evidence="1">
    <location>
        <begin position="41"/>
        <end position="62"/>
    </location>
</feature>
<dbReference type="AlphaFoldDB" id="A0A2P5CHE7"/>
<sequence>MRLLWFALHLFCVILPLFLSPSFGAVATYSKTTYCPLARSGREDCTPKRAPPSPNGGKGKNP</sequence>
<name>A0A2P5CHE7_PARAD</name>
<evidence type="ECO:0000313" key="3">
    <source>
        <dbReference type="EMBL" id="PON60471.1"/>
    </source>
</evidence>
<dbReference type="EMBL" id="JXTB01000130">
    <property type="protein sequence ID" value="PON60471.1"/>
    <property type="molecule type" value="Genomic_DNA"/>
</dbReference>
<feature type="chain" id="PRO_5015138448" description="Transmembrane protein" evidence="2">
    <location>
        <begin position="25"/>
        <end position="62"/>
    </location>
</feature>
<comment type="caution">
    <text evidence="3">The sequence shown here is derived from an EMBL/GenBank/DDBJ whole genome shotgun (WGS) entry which is preliminary data.</text>
</comment>
<proteinExistence type="predicted"/>
<evidence type="ECO:0000313" key="4">
    <source>
        <dbReference type="Proteomes" id="UP000237105"/>
    </source>
</evidence>
<dbReference type="OrthoDB" id="10304849at2759"/>
<feature type="signal peptide" evidence="2">
    <location>
        <begin position="1"/>
        <end position="24"/>
    </location>
</feature>
<reference evidence="4" key="1">
    <citation type="submission" date="2016-06" db="EMBL/GenBank/DDBJ databases">
        <title>Parallel loss of symbiosis genes in relatives of nitrogen-fixing non-legume Parasponia.</title>
        <authorList>
            <person name="Van Velzen R."/>
            <person name="Holmer R."/>
            <person name="Bu F."/>
            <person name="Rutten L."/>
            <person name="Van Zeijl A."/>
            <person name="Liu W."/>
            <person name="Santuari L."/>
            <person name="Cao Q."/>
            <person name="Sharma T."/>
            <person name="Shen D."/>
            <person name="Roswanjaya Y."/>
            <person name="Wardhani T."/>
            <person name="Kalhor M.S."/>
            <person name="Jansen J."/>
            <person name="Van den Hoogen J."/>
            <person name="Gungor B."/>
            <person name="Hartog M."/>
            <person name="Hontelez J."/>
            <person name="Verver J."/>
            <person name="Yang W.-C."/>
            <person name="Schijlen E."/>
            <person name="Repin R."/>
            <person name="Schilthuizen M."/>
            <person name="Schranz E."/>
            <person name="Heidstra R."/>
            <person name="Miyata K."/>
            <person name="Fedorova E."/>
            <person name="Kohlen W."/>
            <person name="Bisseling T."/>
            <person name="Smit S."/>
            <person name="Geurts R."/>
        </authorList>
    </citation>
    <scope>NUCLEOTIDE SEQUENCE [LARGE SCALE GENOMIC DNA]</scope>
    <source>
        <strain evidence="4">cv. WU1-14</strain>
    </source>
</reference>
<protein>
    <recommendedName>
        <fullName evidence="5">Transmembrane protein</fullName>
    </recommendedName>
</protein>
<accession>A0A2P5CHE7</accession>